<keyword evidence="3" id="KW-1003">Cell membrane</keyword>
<reference evidence="10 11" key="1">
    <citation type="submission" date="2015-11" db="EMBL/GenBank/DDBJ databases">
        <title>Butyribacter intestini gen. nov., sp. nov., a butyric acid-producing bacterium of the family Lachnospiraceae isolated from the human faeces.</title>
        <authorList>
            <person name="Zou Y."/>
            <person name="Xue W."/>
            <person name="Luo G."/>
            <person name="Lv M."/>
        </authorList>
    </citation>
    <scope>NUCLEOTIDE SEQUENCE [LARGE SCALE GENOMIC DNA]</scope>
    <source>
        <strain evidence="10 11">ACET-33324</strain>
    </source>
</reference>
<evidence type="ECO:0000313" key="11">
    <source>
        <dbReference type="Proteomes" id="UP000054874"/>
    </source>
</evidence>
<dbReference type="FunFam" id="1.20.81.30:FF:000001">
    <property type="entry name" value="Type II secretion system protein F"/>
    <property type="match status" value="2"/>
</dbReference>
<evidence type="ECO:0000256" key="7">
    <source>
        <dbReference type="ARBA" id="ARBA00023136"/>
    </source>
</evidence>
<proteinExistence type="inferred from homology"/>
<keyword evidence="7 8" id="KW-0472">Membrane</keyword>
<comment type="similarity">
    <text evidence="2">Belongs to the GSP F family.</text>
</comment>
<dbReference type="InterPro" id="IPR042094">
    <property type="entry name" value="T2SS_GspF_sf"/>
</dbReference>
<feature type="transmembrane region" description="Helical" evidence="8">
    <location>
        <begin position="221"/>
        <end position="239"/>
    </location>
</feature>
<accession>A0A0V8QAG6</accession>
<dbReference type="Pfam" id="PF00482">
    <property type="entry name" value="T2SSF"/>
    <property type="match status" value="2"/>
</dbReference>
<evidence type="ECO:0000256" key="8">
    <source>
        <dbReference type="SAM" id="Phobius"/>
    </source>
</evidence>
<dbReference type="InterPro" id="IPR003004">
    <property type="entry name" value="GspF/PilC"/>
</dbReference>
<dbReference type="PRINTS" id="PR00812">
    <property type="entry name" value="BCTERIALGSPF"/>
</dbReference>
<evidence type="ECO:0000256" key="5">
    <source>
        <dbReference type="ARBA" id="ARBA00022692"/>
    </source>
</evidence>
<evidence type="ECO:0000256" key="4">
    <source>
        <dbReference type="ARBA" id="ARBA00022519"/>
    </source>
</evidence>
<dbReference type="GO" id="GO:0005886">
    <property type="term" value="C:plasma membrane"/>
    <property type="evidence" value="ECO:0007669"/>
    <property type="project" value="UniProtKB-SubCell"/>
</dbReference>
<keyword evidence="6 8" id="KW-1133">Transmembrane helix</keyword>
<feature type="domain" description="Type II secretion system protein GspF" evidence="9">
    <location>
        <begin position="68"/>
        <end position="191"/>
    </location>
</feature>
<keyword evidence="11" id="KW-1185">Reference proteome</keyword>
<organism evidence="10 11">
    <name type="scientific">Acetivibrio ethanolgignens</name>
    <dbReference type="NCBI Taxonomy" id="290052"/>
    <lineage>
        <taxon>Bacteria</taxon>
        <taxon>Bacillati</taxon>
        <taxon>Bacillota</taxon>
        <taxon>Clostridia</taxon>
        <taxon>Eubacteriales</taxon>
        <taxon>Oscillospiraceae</taxon>
        <taxon>Acetivibrio</taxon>
    </lineage>
</organism>
<feature type="domain" description="Type II secretion system protein GspF" evidence="9">
    <location>
        <begin position="272"/>
        <end position="393"/>
    </location>
</feature>
<dbReference type="STRING" id="290052.ASU35_15865"/>
<dbReference type="RefSeq" id="WP_058354187.1">
    <property type="nucleotide sequence ID" value="NZ_CABMMD010000211.1"/>
</dbReference>
<evidence type="ECO:0000256" key="3">
    <source>
        <dbReference type="ARBA" id="ARBA00022475"/>
    </source>
</evidence>
<dbReference type="Gene3D" id="1.20.81.30">
    <property type="entry name" value="Type II secretion system (T2SS), domain F"/>
    <property type="match status" value="2"/>
</dbReference>
<evidence type="ECO:0000313" key="10">
    <source>
        <dbReference type="EMBL" id="KSV57576.1"/>
    </source>
</evidence>
<dbReference type="InterPro" id="IPR018076">
    <property type="entry name" value="T2SS_GspF_dom"/>
</dbReference>
<keyword evidence="4" id="KW-0997">Cell inner membrane</keyword>
<protein>
    <submittedName>
        <fullName evidence="10">Type II secretion system protein</fullName>
    </submittedName>
</protein>
<feature type="transmembrane region" description="Helical" evidence="8">
    <location>
        <begin position="168"/>
        <end position="187"/>
    </location>
</feature>
<dbReference type="OrthoDB" id="9805682at2"/>
<evidence type="ECO:0000256" key="6">
    <source>
        <dbReference type="ARBA" id="ARBA00022989"/>
    </source>
</evidence>
<evidence type="ECO:0000259" key="9">
    <source>
        <dbReference type="Pfam" id="PF00482"/>
    </source>
</evidence>
<dbReference type="AlphaFoldDB" id="A0A0V8QAG6"/>
<sequence length="402" mass="43860">MPTYNYVAIEKDGKEKKGALEAVSQIAARDILKANGLLVVSLAEPNFLNKEINLSIGARVKPRELGVFCRQFQSILEAGITVTAALQMLSEQTENKVFSKAIEETRIAVEKGETLAGAMKANAKIFPAMLINMVEAGEATGNLENAFERMAVQFEKDARLKAMVAKAMVYPVILIVVIISVVLLMMIKIVPTFVATFDDIGGELPAITRTVMAISGFLVNSWYYLLGALVVLVVAYRAFAKTERGAITMGRFFLRIPLFGNLNIKTASARLTRTLSTLLSSGISLNEATALSARQMSNRVVRKVIEDARMDVEQGIPLSRPIQASGVFPPMVCHMLQIGEETGNIEAMLDRVADYYDEEVEMATEALTAALEPLMIVVMALVVVPIILAILMPMFSIYSSIG</sequence>
<comment type="subcellular location">
    <subcellularLocation>
        <location evidence="1">Cell inner membrane</location>
        <topology evidence="1">Multi-pass membrane protein</topology>
    </subcellularLocation>
</comment>
<feature type="transmembrane region" description="Helical" evidence="8">
    <location>
        <begin position="374"/>
        <end position="398"/>
    </location>
</feature>
<evidence type="ECO:0000256" key="1">
    <source>
        <dbReference type="ARBA" id="ARBA00004429"/>
    </source>
</evidence>
<dbReference type="PANTHER" id="PTHR30012:SF0">
    <property type="entry name" value="TYPE II SECRETION SYSTEM PROTEIN F-RELATED"/>
    <property type="match status" value="1"/>
</dbReference>
<gene>
    <name evidence="10" type="ORF">ASU35_15865</name>
</gene>
<dbReference type="Proteomes" id="UP000054874">
    <property type="component" value="Unassembled WGS sequence"/>
</dbReference>
<evidence type="ECO:0000256" key="2">
    <source>
        <dbReference type="ARBA" id="ARBA00005745"/>
    </source>
</evidence>
<dbReference type="PANTHER" id="PTHR30012">
    <property type="entry name" value="GENERAL SECRETION PATHWAY PROTEIN"/>
    <property type="match status" value="1"/>
</dbReference>
<keyword evidence="5 8" id="KW-0812">Transmembrane</keyword>
<dbReference type="EMBL" id="LNAM01000211">
    <property type="protein sequence ID" value="KSV57576.1"/>
    <property type="molecule type" value="Genomic_DNA"/>
</dbReference>
<name>A0A0V8QAG6_9FIRM</name>
<comment type="caution">
    <text evidence="10">The sequence shown here is derived from an EMBL/GenBank/DDBJ whole genome shotgun (WGS) entry which is preliminary data.</text>
</comment>